<comment type="subcellular location">
    <subcellularLocation>
        <location evidence="1">Membrane</location>
        <topology evidence="1">Multi-pass membrane protein</topology>
    </subcellularLocation>
</comment>
<evidence type="ECO:0000256" key="4">
    <source>
        <dbReference type="ARBA" id="ARBA00023136"/>
    </source>
</evidence>
<evidence type="ECO:0000256" key="2">
    <source>
        <dbReference type="ARBA" id="ARBA00022692"/>
    </source>
</evidence>
<proteinExistence type="predicted"/>
<evidence type="ECO:0000313" key="7">
    <source>
        <dbReference type="EMBL" id="TQK76207.1"/>
    </source>
</evidence>
<dbReference type="InterPro" id="IPR010432">
    <property type="entry name" value="RDD"/>
</dbReference>
<comment type="caution">
    <text evidence="7">The sequence shown here is derived from an EMBL/GenBank/DDBJ whole genome shotgun (WGS) entry which is preliminary data.</text>
</comment>
<keyword evidence="3 5" id="KW-1133">Transmembrane helix</keyword>
<keyword evidence="8" id="KW-1185">Reference proteome</keyword>
<keyword evidence="2 5" id="KW-0812">Transmembrane</keyword>
<reference evidence="7 8" key="1">
    <citation type="submission" date="2019-06" db="EMBL/GenBank/DDBJ databases">
        <title>Sequencing the genomes of 1000 actinobacteria strains.</title>
        <authorList>
            <person name="Klenk H.-P."/>
        </authorList>
    </citation>
    <scope>NUCLEOTIDE SEQUENCE [LARGE SCALE GENOMIC DNA]</scope>
    <source>
        <strain evidence="7 8">DSM 10596</strain>
    </source>
</reference>
<dbReference type="AlphaFoldDB" id="A0A542SPM1"/>
<sequence length="253" mass="27308">MVSGAIDGLVQSAVFFILLWALWAFVAASQGNFDGDAASILIIVFTVLALVAVPAGVETMTRGRSLGKLVMGIRVVRDDGGPVRFRHCLVRALTGVFELWFTFGSVATVVAFFNSKGKRIGDLLAGTYAIRVRGARIATLRLQVPPDLAMWASHSDMRPLPDSVALAARQFLSRAGQFTPDARMRLAQQIAASLEPYVAPGPPAGTHPEAFIAAVLATRMERDLARATAQEHMAVQRREQLSRLPFGIIDAPK</sequence>
<evidence type="ECO:0000256" key="5">
    <source>
        <dbReference type="SAM" id="Phobius"/>
    </source>
</evidence>
<evidence type="ECO:0000256" key="1">
    <source>
        <dbReference type="ARBA" id="ARBA00004141"/>
    </source>
</evidence>
<protein>
    <submittedName>
        <fullName evidence="7">Putative RDD family membrane protein YckC</fullName>
    </submittedName>
</protein>
<organism evidence="7 8">
    <name type="scientific">Rarobacter incanus</name>
    <dbReference type="NCBI Taxonomy" id="153494"/>
    <lineage>
        <taxon>Bacteria</taxon>
        <taxon>Bacillati</taxon>
        <taxon>Actinomycetota</taxon>
        <taxon>Actinomycetes</taxon>
        <taxon>Micrococcales</taxon>
        <taxon>Rarobacteraceae</taxon>
        <taxon>Rarobacter</taxon>
    </lineage>
</organism>
<dbReference type="Pfam" id="PF06271">
    <property type="entry name" value="RDD"/>
    <property type="match status" value="1"/>
</dbReference>
<feature type="transmembrane region" description="Helical" evidence="5">
    <location>
        <begin position="38"/>
        <end position="57"/>
    </location>
</feature>
<gene>
    <name evidence="7" type="ORF">FB389_0867</name>
</gene>
<keyword evidence="4 5" id="KW-0472">Membrane</keyword>
<accession>A0A542SPM1</accession>
<feature type="transmembrane region" description="Helical" evidence="5">
    <location>
        <begin position="6"/>
        <end position="26"/>
    </location>
</feature>
<dbReference type="Proteomes" id="UP000316181">
    <property type="component" value="Unassembled WGS sequence"/>
</dbReference>
<dbReference type="PANTHER" id="PTHR38480">
    <property type="entry name" value="SLR0254 PROTEIN"/>
    <property type="match status" value="1"/>
</dbReference>
<evidence type="ECO:0000256" key="3">
    <source>
        <dbReference type="ARBA" id="ARBA00022989"/>
    </source>
</evidence>
<dbReference type="EMBL" id="VFNV01000001">
    <property type="protein sequence ID" value="TQK76207.1"/>
    <property type="molecule type" value="Genomic_DNA"/>
</dbReference>
<feature type="domain" description="RDD" evidence="6">
    <location>
        <begin position="6"/>
        <end position="126"/>
    </location>
</feature>
<evidence type="ECO:0000313" key="8">
    <source>
        <dbReference type="Proteomes" id="UP000316181"/>
    </source>
</evidence>
<name>A0A542SPM1_9MICO</name>
<evidence type="ECO:0000259" key="6">
    <source>
        <dbReference type="Pfam" id="PF06271"/>
    </source>
</evidence>
<feature type="transmembrane region" description="Helical" evidence="5">
    <location>
        <begin position="92"/>
        <end position="113"/>
    </location>
</feature>
<dbReference type="GO" id="GO:0016020">
    <property type="term" value="C:membrane"/>
    <property type="evidence" value="ECO:0007669"/>
    <property type="project" value="UniProtKB-SubCell"/>
</dbReference>
<dbReference type="PANTHER" id="PTHR38480:SF1">
    <property type="entry name" value="SLR0254 PROTEIN"/>
    <property type="match status" value="1"/>
</dbReference>